<organism evidence="1 2">
    <name type="scientific">Halodesulfovibrio aestuarii</name>
    <dbReference type="NCBI Taxonomy" id="126333"/>
    <lineage>
        <taxon>Bacteria</taxon>
        <taxon>Pseudomonadati</taxon>
        <taxon>Thermodesulfobacteriota</taxon>
        <taxon>Desulfovibrionia</taxon>
        <taxon>Desulfovibrionales</taxon>
        <taxon>Desulfovibrionaceae</taxon>
        <taxon>Halodesulfovibrio</taxon>
    </lineage>
</organism>
<gene>
    <name evidence="1" type="ORF">AB2Z07_15870</name>
</gene>
<comment type="caution">
    <text evidence="1">The sequence shown here is derived from an EMBL/GenBank/DDBJ whole genome shotgun (WGS) entry which is preliminary data.</text>
</comment>
<evidence type="ECO:0000313" key="1">
    <source>
        <dbReference type="EMBL" id="MEZ6854981.1"/>
    </source>
</evidence>
<sequence length="145" mass="16831">MNRLKVILIFVILFVSVSYSYGASITPEQLVQSFNLRTIYSSYADTLRMYCGDYPSDFFVKEHIKITSKSAILESKNRYLKLEILDENLIEVTDIIKGRSYSAKCQYSVSFDEKHQDIRASQTYVEEIGICLPYPEALKRDWGEE</sequence>
<reference evidence="1 2" key="1">
    <citation type="submission" date="2024-07" db="EMBL/GenBank/DDBJ databases">
        <title>Active virus-host system and metabolic interactions in a Lokiarchaeon culture.</title>
        <authorList>
            <person name="Ponce Toledo R.I."/>
            <person name="Rodrigues Oliveira T."/>
            <person name="Schleper C."/>
        </authorList>
    </citation>
    <scope>NUCLEOTIDE SEQUENCE [LARGE SCALE GENOMIC DNA]</scope>
    <source>
        <strain evidence="1 2">B35</strain>
    </source>
</reference>
<dbReference type="RefSeq" id="WP_371151111.1">
    <property type="nucleotide sequence ID" value="NZ_JBFSOO010000017.1"/>
</dbReference>
<keyword evidence="2" id="KW-1185">Reference proteome</keyword>
<evidence type="ECO:0000313" key="2">
    <source>
        <dbReference type="Proteomes" id="UP001568358"/>
    </source>
</evidence>
<protein>
    <submittedName>
        <fullName evidence="1">Uncharacterized protein</fullName>
    </submittedName>
</protein>
<dbReference type="EMBL" id="JBFSOO010000017">
    <property type="protein sequence ID" value="MEZ6854981.1"/>
    <property type="molecule type" value="Genomic_DNA"/>
</dbReference>
<name>A0ABV4JZ10_9BACT</name>
<proteinExistence type="predicted"/>
<accession>A0ABV4JZ10</accession>
<dbReference type="Proteomes" id="UP001568358">
    <property type="component" value="Unassembled WGS sequence"/>
</dbReference>